<evidence type="ECO:0000256" key="2">
    <source>
        <dbReference type="ARBA" id="ARBA00004726"/>
    </source>
</evidence>
<keyword evidence="4 15" id="KW-0285">Flavoprotein</keyword>
<dbReference type="SUPFAM" id="SSF82114">
    <property type="entry name" value="Riboflavin kinase-like"/>
    <property type="match status" value="1"/>
</dbReference>
<dbReference type="GO" id="GO:0008531">
    <property type="term" value="F:riboflavin kinase activity"/>
    <property type="evidence" value="ECO:0007669"/>
    <property type="project" value="UniProtKB-EC"/>
</dbReference>
<evidence type="ECO:0000256" key="12">
    <source>
        <dbReference type="ARBA" id="ARBA00023268"/>
    </source>
</evidence>
<evidence type="ECO:0000256" key="7">
    <source>
        <dbReference type="ARBA" id="ARBA00022695"/>
    </source>
</evidence>
<dbReference type="Pfam" id="PF06574">
    <property type="entry name" value="FAD_syn"/>
    <property type="match status" value="1"/>
</dbReference>
<evidence type="ECO:0000256" key="5">
    <source>
        <dbReference type="ARBA" id="ARBA00022643"/>
    </source>
</evidence>
<comment type="similarity">
    <text evidence="15">Belongs to the ribF family.</text>
</comment>
<dbReference type="Pfam" id="PF01687">
    <property type="entry name" value="Flavokinase"/>
    <property type="match status" value="1"/>
</dbReference>
<dbReference type="PANTHER" id="PTHR22749:SF6">
    <property type="entry name" value="RIBOFLAVIN KINASE"/>
    <property type="match status" value="1"/>
</dbReference>
<accession>A0ABY6DI19</accession>
<evidence type="ECO:0000313" key="18">
    <source>
        <dbReference type="Proteomes" id="UP001061302"/>
    </source>
</evidence>
<dbReference type="PANTHER" id="PTHR22749">
    <property type="entry name" value="RIBOFLAVIN KINASE/FMN ADENYLYLTRANSFERASE"/>
    <property type="match status" value="1"/>
</dbReference>
<evidence type="ECO:0000256" key="3">
    <source>
        <dbReference type="ARBA" id="ARBA00005201"/>
    </source>
</evidence>
<dbReference type="RefSeq" id="WP_263123287.1">
    <property type="nucleotide sequence ID" value="NZ_CP106753.1"/>
</dbReference>
<dbReference type="GO" id="GO:0003919">
    <property type="term" value="F:FMN adenylyltransferase activity"/>
    <property type="evidence" value="ECO:0007669"/>
    <property type="project" value="UniProtKB-EC"/>
</dbReference>
<evidence type="ECO:0000313" key="17">
    <source>
        <dbReference type="EMBL" id="UXY13989.1"/>
    </source>
</evidence>
<dbReference type="InterPro" id="IPR023465">
    <property type="entry name" value="Riboflavin_kinase_dom_sf"/>
</dbReference>
<evidence type="ECO:0000256" key="4">
    <source>
        <dbReference type="ARBA" id="ARBA00022630"/>
    </source>
</evidence>
<dbReference type="InterPro" id="IPR015865">
    <property type="entry name" value="Riboflavin_kinase_bac/euk"/>
</dbReference>
<keyword evidence="11 15" id="KW-0067">ATP-binding</keyword>
<keyword evidence="12" id="KW-0511">Multifunctional enzyme</keyword>
<dbReference type="NCBIfam" id="NF004159">
    <property type="entry name" value="PRK05627.1-2"/>
    <property type="match status" value="1"/>
</dbReference>
<dbReference type="Gene3D" id="3.40.50.620">
    <property type="entry name" value="HUPs"/>
    <property type="match status" value="1"/>
</dbReference>
<evidence type="ECO:0000256" key="8">
    <source>
        <dbReference type="ARBA" id="ARBA00022741"/>
    </source>
</evidence>
<evidence type="ECO:0000256" key="14">
    <source>
        <dbReference type="ARBA" id="ARBA00049494"/>
    </source>
</evidence>
<evidence type="ECO:0000259" key="16">
    <source>
        <dbReference type="SMART" id="SM00904"/>
    </source>
</evidence>
<evidence type="ECO:0000256" key="1">
    <source>
        <dbReference type="ARBA" id="ARBA00002121"/>
    </source>
</evidence>
<dbReference type="EC" id="2.7.1.26" evidence="15"/>
<dbReference type="SUPFAM" id="SSF52374">
    <property type="entry name" value="Nucleotidylyl transferase"/>
    <property type="match status" value="1"/>
</dbReference>
<proteinExistence type="inferred from homology"/>
<dbReference type="SMART" id="SM00904">
    <property type="entry name" value="Flavokinase"/>
    <property type="match status" value="1"/>
</dbReference>
<reference evidence="17" key="1">
    <citation type="submission" date="2022-10" db="EMBL/GenBank/DDBJ databases">
        <title>Chitiniphilus purpureus sp. nov., a novel chitin-degrading bacterium isolated from crawfish pond sediment.</title>
        <authorList>
            <person name="Li K."/>
        </authorList>
    </citation>
    <scope>NUCLEOTIDE SEQUENCE</scope>
    <source>
        <strain evidence="17">CD1</strain>
    </source>
</reference>
<dbReference type="InterPro" id="IPR023468">
    <property type="entry name" value="Riboflavin_kinase"/>
</dbReference>
<dbReference type="EC" id="2.7.7.2" evidence="15"/>
<dbReference type="PIRSF" id="PIRSF004491">
    <property type="entry name" value="FAD_Synth"/>
    <property type="match status" value="1"/>
</dbReference>
<organism evidence="17 18">
    <name type="scientific">Chitiniphilus purpureus</name>
    <dbReference type="NCBI Taxonomy" id="2981137"/>
    <lineage>
        <taxon>Bacteria</taxon>
        <taxon>Pseudomonadati</taxon>
        <taxon>Pseudomonadota</taxon>
        <taxon>Betaproteobacteria</taxon>
        <taxon>Neisseriales</taxon>
        <taxon>Chitinibacteraceae</taxon>
        <taxon>Chitiniphilus</taxon>
    </lineage>
</organism>
<dbReference type="NCBIfam" id="TIGR00083">
    <property type="entry name" value="ribF"/>
    <property type="match status" value="1"/>
</dbReference>
<comment type="pathway">
    <text evidence="3 15">Cofactor biosynthesis; FMN biosynthesis; FMN from riboflavin (ATP route): step 1/1.</text>
</comment>
<sequence length="316" mass="34799">MRLLRGVAHAALPPCALTIGNFDGLHLGHRAMLAELRGAAALRGLKTALLTFEPHPRELFAPASAPTRLTSLREKIELLAGEGIDHLVIQRFDPAFARIDALTFRDRILTHALNARYLLVGDDFRFGARRTGDFALLRAAAAFETHSLATVALDGERISSTTVRDALAKGDLTRAADLLGRPYSISGRVVGGDRLGRELGFPTANIQLRHNRPPMLGIFVVEVEGLEHPYQGVASLGVRPTVKGADAAPVLEVHLFDFNRQIYREHLTVRFLAKLRDEARFDGLPALIAQIGRDCDDARAWFQRREHGGRITIPRP</sequence>
<evidence type="ECO:0000256" key="10">
    <source>
        <dbReference type="ARBA" id="ARBA00022827"/>
    </source>
</evidence>
<evidence type="ECO:0000256" key="9">
    <source>
        <dbReference type="ARBA" id="ARBA00022777"/>
    </source>
</evidence>
<name>A0ABY6DI19_9NEIS</name>
<evidence type="ECO:0000256" key="6">
    <source>
        <dbReference type="ARBA" id="ARBA00022679"/>
    </source>
</evidence>
<gene>
    <name evidence="17" type="ORF">N8I74_11715</name>
</gene>
<dbReference type="InterPro" id="IPR015864">
    <property type="entry name" value="FAD_synthase"/>
</dbReference>
<dbReference type="Proteomes" id="UP001061302">
    <property type="component" value="Chromosome"/>
</dbReference>
<keyword evidence="5 15" id="KW-0288">FMN</keyword>
<dbReference type="NCBIfam" id="NF004163">
    <property type="entry name" value="PRK05627.1-6"/>
    <property type="match status" value="1"/>
</dbReference>
<evidence type="ECO:0000256" key="11">
    <source>
        <dbReference type="ARBA" id="ARBA00022840"/>
    </source>
</evidence>
<evidence type="ECO:0000256" key="13">
    <source>
        <dbReference type="ARBA" id="ARBA00047880"/>
    </source>
</evidence>
<comment type="pathway">
    <text evidence="2 15">Cofactor biosynthesis; FAD biosynthesis; FAD from FMN: step 1/1.</text>
</comment>
<feature type="domain" description="Riboflavin kinase" evidence="16">
    <location>
        <begin position="178"/>
        <end position="303"/>
    </location>
</feature>
<dbReference type="InterPro" id="IPR002606">
    <property type="entry name" value="Riboflavin_kinase_bac"/>
</dbReference>
<dbReference type="CDD" id="cd02064">
    <property type="entry name" value="FAD_synthetase_N"/>
    <property type="match status" value="1"/>
</dbReference>
<keyword evidence="6 15" id="KW-0808">Transferase</keyword>
<comment type="function">
    <text evidence="1">Catalyzes the phosphorylation of riboflavin to FMN followed by the adenylation of FMN to FAD.</text>
</comment>
<dbReference type="Gene3D" id="2.40.30.30">
    <property type="entry name" value="Riboflavin kinase-like"/>
    <property type="match status" value="1"/>
</dbReference>
<dbReference type="EMBL" id="CP106753">
    <property type="protein sequence ID" value="UXY13989.1"/>
    <property type="molecule type" value="Genomic_DNA"/>
</dbReference>
<comment type="catalytic activity">
    <reaction evidence="14 15">
        <text>FMN + ATP + H(+) = FAD + diphosphate</text>
        <dbReference type="Rhea" id="RHEA:17237"/>
        <dbReference type="ChEBI" id="CHEBI:15378"/>
        <dbReference type="ChEBI" id="CHEBI:30616"/>
        <dbReference type="ChEBI" id="CHEBI:33019"/>
        <dbReference type="ChEBI" id="CHEBI:57692"/>
        <dbReference type="ChEBI" id="CHEBI:58210"/>
        <dbReference type="EC" id="2.7.7.2"/>
    </reaction>
</comment>
<keyword evidence="18" id="KW-1185">Reference proteome</keyword>
<keyword evidence="7 15" id="KW-0548">Nucleotidyltransferase</keyword>
<dbReference type="InterPro" id="IPR014729">
    <property type="entry name" value="Rossmann-like_a/b/a_fold"/>
</dbReference>
<keyword evidence="9 15" id="KW-0418">Kinase</keyword>
<comment type="catalytic activity">
    <reaction evidence="13 15">
        <text>riboflavin + ATP = FMN + ADP + H(+)</text>
        <dbReference type="Rhea" id="RHEA:14357"/>
        <dbReference type="ChEBI" id="CHEBI:15378"/>
        <dbReference type="ChEBI" id="CHEBI:30616"/>
        <dbReference type="ChEBI" id="CHEBI:57986"/>
        <dbReference type="ChEBI" id="CHEBI:58210"/>
        <dbReference type="ChEBI" id="CHEBI:456216"/>
        <dbReference type="EC" id="2.7.1.26"/>
    </reaction>
</comment>
<keyword evidence="10 15" id="KW-0274">FAD</keyword>
<keyword evidence="8 15" id="KW-0547">Nucleotide-binding</keyword>
<protein>
    <recommendedName>
        <fullName evidence="15">Riboflavin biosynthesis protein</fullName>
    </recommendedName>
    <domain>
        <recommendedName>
            <fullName evidence="15">Riboflavin kinase</fullName>
            <ecNumber evidence="15">2.7.1.26</ecNumber>
        </recommendedName>
        <alternativeName>
            <fullName evidence="15">Flavokinase</fullName>
        </alternativeName>
    </domain>
    <domain>
        <recommendedName>
            <fullName evidence="15">FMN adenylyltransferase</fullName>
            <ecNumber evidence="15">2.7.7.2</ecNumber>
        </recommendedName>
        <alternativeName>
            <fullName evidence="15">FAD pyrophosphorylase</fullName>
        </alternativeName>
        <alternativeName>
            <fullName evidence="15">FAD synthase</fullName>
        </alternativeName>
    </domain>
</protein>
<evidence type="ECO:0000256" key="15">
    <source>
        <dbReference type="PIRNR" id="PIRNR004491"/>
    </source>
</evidence>